<dbReference type="GO" id="GO:0051075">
    <property type="term" value="F:S-adenosylmethionine:tRNA ribosyltransferase-isomerase activity"/>
    <property type="evidence" value="ECO:0007669"/>
    <property type="project" value="TreeGrafter"/>
</dbReference>
<dbReference type="OrthoDB" id="9805933at2"/>
<dbReference type="Pfam" id="PF02547">
    <property type="entry name" value="Queuosine_synth"/>
    <property type="match status" value="1"/>
</dbReference>
<dbReference type="AlphaFoldDB" id="D7BG87"/>
<evidence type="ECO:0000256" key="1">
    <source>
        <dbReference type="ARBA" id="ARBA00022490"/>
    </source>
</evidence>
<evidence type="ECO:0000313" key="5">
    <source>
        <dbReference type="EMBL" id="ADH62008.1"/>
    </source>
</evidence>
<evidence type="ECO:0000256" key="2">
    <source>
        <dbReference type="ARBA" id="ARBA00022679"/>
    </source>
</evidence>
<keyword evidence="2" id="KW-0808">Transferase</keyword>
<dbReference type="STRING" id="526227.Mesil_0061"/>
<dbReference type="PANTHER" id="PTHR30307:SF0">
    <property type="entry name" value="S-ADENOSYLMETHIONINE:TRNA RIBOSYLTRANSFERASE-ISOMERASE"/>
    <property type="match status" value="1"/>
</dbReference>
<keyword evidence="6" id="KW-1185">Reference proteome</keyword>
<dbReference type="EMBL" id="CP002042">
    <property type="protein sequence ID" value="ADH62008.1"/>
    <property type="molecule type" value="Genomic_DNA"/>
</dbReference>
<reference evidence="5 6" key="1">
    <citation type="journal article" date="2010" name="Stand. Genomic Sci.">
        <title>Complete genome sequence of Meiothermus silvanus type strain (VI-R2).</title>
        <authorList>
            <person name="Sikorski J."/>
            <person name="Tindall B.J."/>
            <person name="Lowry S."/>
            <person name="Lucas S."/>
            <person name="Nolan M."/>
            <person name="Copeland A."/>
            <person name="Glavina Del Rio T."/>
            <person name="Tice H."/>
            <person name="Cheng J.F."/>
            <person name="Han C."/>
            <person name="Pitluck S."/>
            <person name="Liolios K."/>
            <person name="Ivanova N."/>
            <person name="Mavromatis K."/>
            <person name="Mikhailova N."/>
            <person name="Pati A."/>
            <person name="Goodwin L."/>
            <person name="Chen A."/>
            <person name="Palaniappan K."/>
            <person name="Land M."/>
            <person name="Hauser L."/>
            <person name="Chang Y.J."/>
            <person name="Jeffries C.D."/>
            <person name="Rohde M."/>
            <person name="Goker M."/>
            <person name="Woyke T."/>
            <person name="Bristow J."/>
            <person name="Eisen J.A."/>
            <person name="Markowitz V."/>
            <person name="Hugenholtz P."/>
            <person name="Kyrpides N.C."/>
            <person name="Klenk H.P."/>
            <person name="Lapidus A."/>
        </authorList>
    </citation>
    <scope>NUCLEOTIDE SEQUENCE [LARGE SCALE GENOMIC DNA]</scope>
    <source>
        <strain evidence="6">ATCC 700542 / DSM 9946 / VI-R2</strain>
    </source>
</reference>
<dbReference type="Proteomes" id="UP000001916">
    <property type="component" value="Chromosome"/>
</dbReference>
<accession>D7BG87</accession>
<dbReference type="Gene3D" id="2.40.10.240">
    <property type="entry name" value="QueA-like"/>
    <property type="match status" value="1"/>
</dbReference>
<keyword evidence="3" id="KW-0949">S-adenosyl-L-methionine</keyword>
<dbReference type="KEGG" id="msv:Mesil_0061"/>
<dbReference type="InterPro" id="IPR003699">
    <property type="entry name" value="QueA"/>
</dbReference>
<dbReference type="HOGENOM" id="CLU_039110_2_0_0"/>
<keyword evidence="1" id="KW-0963">Cytoplasm</keyword>
<evidence type="ECO:0000256" key="4">
    <source>
        <dbReference type="ARBA" id="ARBA00022785"/>
    </source>
</evidence>
<sequence>MTLKEPSLDFVLPAELEAREPPEARGLERDQVRLMVSYRSSDRLVHTQFREIPQHLRAGDVLVINTSGTLPAALPATREDGKELRLHLSSRLPGGLWTVELRRVEEGASKPFSEGQAGETLRLPGRASVRLLTRYKLQPSETQVPTPSQGKTLSRLWIATFSFPDPIPYLLEHGQPIRYGYVPRSWPLEFYQSVYTTEMGSAEMPSAGRAFTAEIITRLVAQGVQVAPLLLHTGVASLEDHEPPYEEFYRVPPETARAVNQARADGRRVIAVGTTVVRALETVTDVYGVVHPGEGWTQLVITPQRGVRAVDGILTGWHEPKATHLMMLEAIAGREPLAVAYRAALERRYLWHEFGDLHLILP</sequence>
<dbReference type="PANTHER" id="PTHR30307">
    <property type="entry name" value="S-ADENOSYLMETHIONINE:TRNA RIBOSYLTRANSFERASE-ISOMERASE"/>
    <property type="match status" value="1"/>
</dbReference>
<proteinExistence type="predicted"/>
<gene>
    <name evidence="5" type="ordered locus">Mesil_0061</name>
</gene>
<dbReference type="InterPro" id="IPR036100">
    <property type="entry name" value="QueA_sf"/>
</dbReference>
<protein>
    <submittedName>
        <fullName evidence="5">Queuosine biosynthesis protein</fullName>
    </submittedName>
</protein>
<dbReference type="RefSeq" id="WP_013156616.1">
    <property type="nucleotide sequence ID" value="NC_014212.1"/>
</dbReference>
<keyword evidence="4" id="KW-0671">Queuosine biosynthesis</keyword>
<dbReference type="SUPFAM" id="SSF111337">
    <property type="entry name" value="QueA-like"/>
    <property type="match status" value="1"/>
</dbReference>
<evidence type="ECO:0000256" key="3">
    <source>
        <dbReference type="ARBA" id="ARBA00022691"/>
    </source>
</evidence>
<dbReference type="eggNOG" id="COG0809">
    <property type="taxonomic scope" value="Bacteria"/>
</dbReference>
<name>D7BG87_ALLS1</name>
<dbReference type="InterPro" id="IPR042118">
    <property type="entry name" value="QueA_dom1"/>
</dbReference>
<dbReference type="Gene3D" id="3.40.1780.10">
    <property type="entry name" value="QueA-like"/>
    <property type="match status" value="2"/>
</dbReference>
<evidence type="ECO:0000313" key="6">
    <source>
        <dbReference type="Proteomes" id="UP000001916"/>
    </source>
</evidence>
<organism evidence="5 6">
    <name type="scientific">Allomeiothermus silvanus (strain ATCC 700542 / DSM 9946 / NBRC 106475 / NCIMB 13440 / VI-R2)</name>
    <name type="common">Thermus silvanus</name>
    <dbReference type="NCBI Taxonomy" id="526227"/>
    <lineage>
        <taxon>Bacteria</taxon>
        <taxon>Thermotogati</taxon>
        <taxon>Deinococcota</taxon>
        <taxon>Deinococci</taxon>
        <taxon>Thermales</taxon>
        <taxon>Thermaceae</taxon>
        <taxon>Allomeiothermus</taxon>
    </lineage>
</organism>
<dbReference type="InterPro" id="IPR042119">
    <property type="entry name" value="QueA_dom2"/>
</dbReference>
<dbReference type="GO" id="GO:0008616">
    <property type="term" value="P:tRNA queuosine(34) biosynthetic process"/>
    <property type="evidence" value="ECO:0007669"/>
    <property type="project" value="UniProtKB-KW"/>
</dbReference>